<dbReference type="EMBL" id="UOGD01000276">
    <property type="protein sequence ID" value="VAX24579.1"/>
    <property type="molecule type" value="Genomic_DNA"/>
</dbReference>
<dbReference type="AlphaFoldDB" id="A0A3B1C321"/>
<sequence length="64" mass="7677">MKSFIKHGGSIKRPIKGIRKMIWESRFAWVKHNIYLTHNNLISKSLIVQPIYQKRNHSNINQYN</sequence>
<name>A0A3B1C321_9ZZZZ</name>
<gene>
    <name evidence="1" type="ORF">MNBD_IGNAVI01-3103</name>
</gene>
<proteinExistence type="predicted"/>
<organism evidence="1">
    <name type="scientific">hydrothermal vent metagenome</name>
    <dbReference type="NCBI Taxonomy" id="652676"/>
    <lineage>
        <taxon>unclassified sequences</taxon>
        <taxon>metagenomes</taxon>
        <taxon>ecological metagenomes</taxon>
    </lineage>
</organism>
<accession>A0A3B1C321</accession>
<evidence type="ECO:0000313" key="1">
    <source>
        <dbReference type="EMBL" id="VAX24579.1"/>
    </source>
</evidence>
<reference evidence="1" key="1">
    <citation type="submission" date="2018-06" db="EMBL/GenBank/DDBJ databases">
        <authorList>
            <person name="Zhirakovskaya E."/>
        </authorList>
    </citation>
    <scope>NUCLEOTIDE SEQUENCE</scope>
</reference>
<protein>
    <submittedName>
        <fullName evidence="1">Uncharacterized protein</fullName>
    </submittedName>
</protein>